<evidence type="ECO:0000313" key="3">
    <source>
        <dbReference type="EMBL" id="PZQ53112.1"/>
    </source>
</evidence>
<evidence type="ECO:0000313" key="4">
    <source>
        <dbReference type="Proteomes" id="UP000249082"/>
    </source>
</evidence>
<sequence length="469" mass="49876">MAYQTFPRRHSRPEHRARPEQLGGWRLLRFTAMSVPIYAAAQPIMAFVPAILSRHYAIPLAGLGLVYLIGQVVNSLLDPVIGSLSDRTVSRFGRRRPWIAGGGVLFIIGSAMLFFPPQGATLAWVGIGVICYYTGASITQTTLMAWSGEISGDYDQRTRIASQFTLLSSGALVLTLLLPALADQLRPDDGPLRLTLFGTLVLVTAVPGLLLTLTAVPDSSAPTGAEPFALGRTLKAVFGNPLLLRVLAADAAVTAGQGVRTALLLFIVTIYFQRPEWAAGFFLLQYSFGVLAGPIWRRIGLHLGKSRAAVAAELTQAAINFGLVFLTPDRFGLMMALAVAQGLSQGSGNLMLRSMVADVADLHRAETGEDRVGLFYSVFSVSMKLGGALAFGIALPLVTAFGFDPKAATNTPEALNALLLVFALGPALAHTLAAALVAGFPLDAGRHAEIRRQLKARDEVHAAALVPAE</sequence>
<dbReference type="InterPro" id="IPR036259">
    <property type="entry name" value="MFS_trans_sf"/>
</dbReference>
<feature type="transmembrane region" description="Helical" evidence="2">
    <location>
        <begin position="56"/>
        <end position="77"/>
    </location>
</feature>
<dbReference type="GO" id="GO:0005886">
    <property type="term" value="C:plasma membrane"/>
    <property type="evidence" value="ECO:0007669"/>
    <property type="project" value="TreeGrafter"/>
</dbReference>
<dbReference type="PANTHER" id="PTHR11328:SF28">
    <property type="entry name" value="MAJOR FACILITATOR SUPERFAMILY DOMAIN-CONTAINING PROTEIN 12"/>
    <property type="match status" value="1"/>
</dbReference>
<feature type="transmembrane region" description="Helical" evidence="2">
    <location>
        <begin position="373"/>
        <end position="397"/>
    </location>
</feature>
<dbReference type="PANTHER" id="PTHR11328">
    <property type="entry name" value="MAJOR FACILITATOR SUPERFAMILY DOMAIN-CONTAINING PROTEIN"/>
    <property type="match status" value="1"/>
</dbReference>
<dbReference type="Gene3D" id="1.20.1250.20">
    <property type="entry name" value="MFS general substrate transporter like domains"/>
    <property type="match status" value="2"/>
</dbReference>
<reference evidence="3 4" key="1">
    <citation type="submission" date="2017-08" db="EMBL/GenBank/DDBJ databases">
        <title>Infants hospitalized years apart are colonized by the same room-sourced microbial strains.</title>
        <authorList>
            <person name="Brooks B."/>
            <person name="Olm M.R."/>
            <person name="Firek B.A."/>
            <person name="Baker R."/>
            <person name="Thomas B.C."/>
            <person name="Morowitz M.J."/>
            <person name="Banfield J.F."/>
        </authorList>
    </citation>
    <scope>NUCLEOTIDE SEQUENCE [LARGE SCALE GENOMIC DNA]</scope>
    <source>
        <strain evidence="3">S2_005_002_R2_33</strain>
    </source>
</reference>
<comment type="caution">
    <text evidence="3">The sequence shown here is derived from an EMBL/GenBank/DDBJ whole genome shotgun (WGS) entry which is preliminary data.</text>
</comment>
<keyword evidence="2" id="KW-0472">Membrane</keyword>
<gene>
    <name evidence="3" type="ORF">DI555_17515</name>
</gene>
<dbReference type="GO" id="GO:0008643">
    <property type="term" value="P:carbohydrate transport"/>
    <property type="evidence" value="ECO:0007669"/>
    <property type="project" value="InterPro"/>
</dbReference>
<evidence type="ECO:0000256" key="2">
    <source>
        <dbReference type="SAM" id="Phobius"/>
    </source>
</evidence>
<dbReference type="Proteomes" id="UP000249082">
    <property type="component" value="Unassembled WGS sequence"/>
</dbReference>
<organism evidence="3 4">
    <name type="scientific">Novosphingobium pentaromativorans</name>
    <dbReference type="NCBI Taxonomy" id="205844"/>
    <lineage>
        <taxon>Bacteria</taxon>
        <taxon>Pseudomonadati</taxon>
        <taxon>Pseudomonadota</taxon>
        <taxon>Alphaproteobacteria</taxon>
        <taxon>Sphingomonadales</taxon>
        <taxon>Sphingomonadaceae</taxon>
        <taxon>Novosphingobium</taxon>
    </lineage>
</organism>
<feature type="transmembrane region" description="Helical" evidence="2">
    <location>
        <begin position="242"/>
        <end position="271"/>
    </location>
</feature>
<protein>
    <submittedName>
        <fullName evidence="3">Sodium:melibiose symporter</fullName>
    </submittedName>
</protein>
<feature type="transmembrane region" description="Helical" evidence="2">
    <location>
        <begin position="308"/>
        <end position="326"/>
    </location>
</feature>
<feature type="transmembrane region" description="Helical" evidence="2">
    <location>
        <begin position="417"/>
        <end position="442"/>
    </location>
</feature>
<feature type="transmembrane region" description="Helical" evidence="2">
    <location>
        <begin position="277"/>
        <end position="296"/>
    </location>
</feature>
<proteinExistence type="inferred from homology"/>
<accession>A0A2W5NHZ8</accession>
<dbReference type="SUPFAM" id="SSF103473">
    <property type="entry name" value="MFS general substrate transporter"/>
    <property type="match status" value="1"/>
</dbReference>
<dbReference type="GO" id="GO:0015293">
    <property type="term" value="F:symporter activity"/>
    <property type="evidence" value="ECO:0007669"/>
    <property type="project" value="InterPro"/>
</dbReference>
<dbReference type="Pfam" id="PF13347">
    <property type="entry name" value="MFS_2"/>
    <property type="match status" value="1"/>
</dbReference>
<feature type="transmembrane region" description="Helical" evidence="2">
    <location>
        <begin position="121"/>
        <end position="143"/>
    </location>
</feature>
<keyword evidence="2" id="KW-1133">Transmembrane helix</keyword>
<feature type="transmembrane region" description="Helical" evidence="2">
    <location>
        <begin position="194"/>
        <end position="216"/>
    </location>
</feature>
<name>A0A2W5NHZ8_9SPHN</name>
<dbReference type="EMBL" id="QFPX01000018">
    <property type="protein sequence ID" value="PZQ53112.1"/>
    <property type="molecule type" value="Genomic_DNA"/>
</dbReference>
<feature type="transmembrane region" description="Helical" evidence="2">
    <location>
        <begin position="98"/>
        <end position="115"/>
    </location>
</feature>
<comment type="similarity">
    <text evidence="1">Belongs to the sodium:galactoside symporter (TC 2.A.2) family.</text>
</comment>
<dbReference type="InterPro" id="IPR039672">
    <property type="entry name" value="MFS_2"/>
</dbReference>
<dbReference type="AlphaFoldDB" id="A0A2W5NHZ8"/>
<evidence type="ECO:0000256" key="1">
    <source>
        <dbReference type="ARBA" id="ARBA00009617"/>
    </source>
</evidence>
<feature type="transmembrane region" description="Helical" evidence="2">
    <location>
        <begin position="164"/>
        <end position="182"/>
    </location>
</feature>
<keyword evidence="2" id="KW-0812">Transmembrane</keyword>